<organism evidence="3 4">
    <name type="scientific">Onishia taeanensis</name>
    <dbReference type="NCBI Taxonomy" id="284577"/>
    <lineage>
        <taxon>Bacteria</taxon>
        <taxon>Pseudomonadati</taxon>
        <taxon>Pseudomonadota</taxon>
        <taxon>Gammaproteobacteria</taxon>
        <taxon>Oceanospirillales</taxon>
        <taxon>Halomonadaceae</taxon>
        <taxon>Onishia</taxon>
    </lineage>
</organism>
<proteinExistence type="predicted"/>
<dbReference type="PANTHER" id="PTHR33570:SF2">
    <property type="entry name" value="CARBOXYMUCONOLACTONE DECARBOXYLASE-LIKE DOMAIN-CONTAINING PROTEIN"/>
    <property type="match status" value="1"/>
</dbReference>
<dbReference type="GO" id="GO:0051920">
    <property type="term" value="F:peroxiredoxin activity"/>
    <property type="evidence" value="ECO:0007669"/>
    <property type="project" value="InterPro"/>
</dbReference>
<evidence type="ECO:0000313" key="4">
    <source>
        <dbReference type="Proteomes" id="UP000249700"/>
    </source>
</evidence>
<protein>
    <submittedName>
        <fullName evidence="3">4-carboxymuconolactone decarboxylase</fullName>
    </submittedName>
</protein>
<name>A0A328XVI9_9GAMM</name>
<dbReference type="Pfam" id="PF02627">
    <property type="entry name" value="CMD"/>
    <property type="match status" value="1"/>
</dbReference>
<evidence type="ECO:0000259" key="2">
    <source>
        <dbReference type="Pfam" id="PF02627"/>
    </source>
</evidence>
<sequence>MPAGYGRTLHSRGHEGGERMSTTASDRRALALALLERLEPGAPGRVAKNLDDFHPEATEILLGFSFTDVVARDGMPLKTREMLTIAMLAAMGTAPGQLEFHMRAALNTGVTREEIVEVVLQVAVYAGIPAAMNAITAAKSAFTPR</sequence>
<evidence type="ECO:0000256" key="1">
    <source>
        <dbReference type="SAM" id="MobiDB-lite"/>
    </source>
</evidence>
<gene>
    <name evidence="3" type="ORF">BCL93_101106</name>
</gene>
<dbReference type="InterPro" id="IPR029032">
    <property type="entry name" value="AhpD-like"/>
</dbReference>
<dbReference type="EMBL" id="QLSX01000001">
    <property type="protein sequence ID" value="RAR64287.1"/>
    <property type="molecule type" value="Genomic_DNA"/>
</dbReference>
<comment type="caution">
    <text evidence="3">The sequence shown here is derived from an EMBL/GenBank/DDBJ whole genome shotgun (WGS) entry which is preliminary data.</text>
</comment>
<evidence type="ECO:0000313" key="3">
    <source>
        <dbReference type="EMBL" id="RAR64287.1"/>
    </source>
</evidence>
<dbReference type="Gene3D" id="1.20.1290.10">
    <property type="entry name" value="AhpD-like"/>
    <property type="match status" value="1"/>
</dbReference>
<reference evidence="3 4" key="1">
    <citation type="submission" date="2018-06" db="EMBL/GenBank/DDBJ databases">
        <title>Comparative analysis of microorganisms from saline springs in Andes Mountain Range, Colombia.</title>
        <authorList>
            <person name="Rubin E."/>
        </authorList>
    </citation>
    <scope>NUCLEOTIDE SEQUENCE [LARGE SCALE GENOMIC DNA]</scope>
    <source>
        <strain evidence="3 4">USBA-857</strain>
    </source>
</reference>
<dbReference type="PANTHER" id="PTHR33570">
    <property type="entry name" value="4-CARBOXYMUCONOLACTONE DECARBOXYLASE FAMILY PROTEIN"/>
    <property type="match status" value="1"/>
</dbReference>
<accession>A0A328XVI9</accession>
<dbReference type="InterPro" id="IPR003779">
    <property type="entry name" value="CMD-like"/>
</dbReference>
<dbReference type="SUPFAM" id="SSF69118">
    <property type="entry name" value="AhpD-like"/>
    <property type="match status" value="1"/>
</dbReference>
<dbReference type="AlphaFoldDB" id="A0A328XVI9"/>
<feature type="region of interest" description="Disordered" evidence="1">
    <location>
        <begin position="1"/>
        <end position="24"/>
    </location>
</feature>
<dbReference type="InterPro" id="IPR052512">
    <property type="entry name" value="4CMD/NDH-1_regulator"/>
</dbReference>
<dbReference type="Proteomes" id="UP000249700">
    <property type="component" value="Unassembled WGS sequence"/>
</dbReference>
<feature type="domain" description="Carboxymuconolactone decarboxylase-like" evidence="2">
    <location>
        <begin position="55"/>
        <end position="139"/>
    </location>
</feature>